<dbReference type="RefSeq" id="WP_016141563.1">
    <property type="nucleotide sequence ID" value="NZ_KB976987.1"/>
</dbReference>
<sequence>MKRVILLCLVLLSSCYVSAESYIQSKKLVRNSLVTCLKDPENSKFSAAYNSCLLDASNDFLEKANIEFKQQYNNGNANTRDLLTKDRNIYTRAIKFCEIYQNLSYEGFTKEALCKLQIAKEYLSLLKNGNSALPNNWKIEDRVDKLFIGY</sequence>
<accession>R8YMY6</accession>
<comment type="caution">
    <text evidence="2">The sequence shown here is derived from an EMBL/GenBank/DDBJ whole genome shotgun (WGS) entry which is preliminary data.</text>
</comment>
<evidence type="ECO:0008006" key="4">
    <source>
        <dbReference type="Google" id="ProtNLM"/>
    </source>
</evidence>
<name>R8YMY6_ACIPI</name>
<feature type="chain" id="PRO_5004469542" description="Lysozyme inhibitor LprI N-terminal domain-containing protein" evidence="1">
    <location>
        <begin position="20"/>
        <end position="150"/>
    </location>
</feature>
<keyword evidence="1" id="KW-0732">Signal</keyword>
<dbReference type="PROSITE" id="PS51257">
    <property type="entry name" value="PROKAR_LIPOPROTEIN"/>
    <property type="match status" value="1"/>
</dbReference>
<dbReference type="EMBL" id="APQM01000007">
    <property type="protein sequence ID" value="EOQ68837.1"/>
    <property type="molecule type" value="Genomic_DNA"/>
</dbReference>
<dbReference type="Proteomes" id="UP000014024">
    <property type="component" value="Unassembled WGS sequence"/>
</dbReference>
<organism evidence="2 3">
    <name type="scientific">Acinetobacter pittii ANC 4050</name>
    <dbReference type="NCBI Taxonomy" id="1217691"/>
    <lineage>
        <taxon>Bacteria</taxon>
        <taxon>Pseudomonadati</taxon>
        <taxon>Pseudomonadota</taxon>
        <taxon>Gammaproteobacteria</taxon>
        <taxon>Moraxellales</taxon>
        <taxon>Moraxellaceae</taxon>
        <taxon>Acinetobacter</taxon>
        <taxon>Acinetobacter calcoaceticus/baumannii complex</taxon>
    </lineage>
</organism>
<reference evidence="2 3" key="1">
    <citation type="submission" date="2013-02" db="EMBL/GenBank/DDBJ databases">
        <title>The Genome Sequence of Acinetobacter sp. ANC 4050.</title>
        <authorList>
            <consortium name="The Broad Institute Genome Sequencing Platform"/>
            <consortium name="The Broad Institute Genome Sequencing Center for Infectious Disease"/>
            <person name="Cerqueira G."/>
            <person name="Feldgarden M."/>
            <person name="Courvalin P."/>
            <person name="Perichon B."/>
            <person name="Grillot-Courvalin C."/>
            <person name="Clermont D."/>
            <person name="Rocha E."/>
            <person name="Yoon E.-J."/>
            <person name="Nemec A."/>
            <person name="Walker B."/>
            <person name="Young S.K."/>
            <person name="Zeng Q."/>
            <person name="Gargeya S."/>
            <person name="Fitzgerald M."/>
            <person name="Haas B."/>
            <person name="Abouelleil A."/>
            <person name="Alvarado L."/>
            <person name="Arachchi H.M."/>
            <person name="Berlin A.M."/>
            <person name="Chapman S.B."/>
            <person name="Dewar J."/>
            <person name="Goldberg J."/>
            <person name="Griggs A."/>
            <person name="Gujja S."/>
            <person name="Hansen M."/>
            <person name="Howarth C."/>
            <person name="Imamovic A."/>
            <person name="Larimer J."/>
            <person name="McCowan C."/>
            <person name="Murphy C."/>
            <person name="Neiman D."/>
            <person name="Pearson M."/>
            <person name="Priest M."/>
            <person name="Roberts A."/>
            <person name="Saif S."/>
            <person name="Shea T."/>
            <person name="Sisk P."/>
            <person name="Sykes S."/>
            <person name="Wortman J."/>
            <person name="Nusbaum C."/>
            <person name="Birren B."/>
        </authorList>
    </citation>
    <scope>NUCLEOTIDE SEQUENCE [LARGE SCALE GENOMIC DNA]</scope>
    <source>
        <strain evidence="2 3">ANC 4050</strain>
    </source>
</reference>
<evidence type="ECO:0000313" key="3">
    <source>
        <dbReference type="Proteomes" id="UP000014024"/>
    </source>
</evidence>
<feature type="signal peptide" evidence="1">
    <location>
        <begin position="1"/>
        <end position="19"/>
    </location>
</feature>
<protein>
    <recommendedName>
        <fullName evidence="4">Lysozyme inhibitor LprI N-terminal domain-containing protein</fullName>
    </recommendedName>
</protein>
<gene>
    <name evidence="2" type="ORF">F931_01555</name>
</gene>
<dbReference type="OrthoDB" id="6691118at2"/>
<evidence type="ECO:0000313" key="2">
    <source>
        <dbReference type="EMBL" id="EOQ68837.1"/>
    </source>
</evidence>
<proteinExistence type="predicted"/>
<dbReference type="AlphaFoldDB" id="R8YMY6"/>
<dbReference type="HOGENOM" id="CLU_1736608_0_0_6"/>
<evidence type="ECO:0000256" key="1">
    <source>
        <dbReference type="SAM" id="SignalP"/>
    </source>
</evidence>